<evidence type="ECO:0000256" key="1">
    <source>
        <dbReference type="SAM" id="SignalP"/>
    </source>
</evidence>
<feature type="signal peptide" evidence="1">
    <location>
        <begin position="1"/>
        <end position="19"/>
    </location>
</feature>
<accession>A0A1I1DC89</accession>
<dbReference type="EMBL" id="FOLE01000001">
    <property type="protein sequence ID" value="SFB72447.1"/>
    <property type="molecule type" value="Genomic_DNA"/>
</dbReference>
<dbReference type="RefSeq" id="WP_143083824.1">
    <property type="nucleotide sequence ID" value="NZ_FOLE01000001.1"/>
</dbReference>
<evidence type="ECO:0008006" key="4">
    <source>
        <dbReference type="Google" id="ProtNLM"/>
    </source>
</evidence>
<sequence>MKILTFLVLSFVFFHNLQANNIEAFSSNKNLILSYQNYPDSSSLDNRFDLYISLLFKYDIQVDSILGEESVKGYDKYDEFFDYRKNKIRVWLDRGAVYKILTKDKTVDFLGTHIGNNVQSFRKVFGKSRREEKGAVHFNFDGTYIVVKYNPKTKITLGVFIMNEDYEK</sequence>
<dbReference type="AlphaFoldDB" id="A0A1I1DC89"/>
<evidence type="ECO:0000313" key="2">
    <source>
        <dbReference type="EMBL" id="SFB72447.1"/>
    </source>
</evidence>
<keyword evidence="1" id="KW-0732">Signal</keyword>
<reference evidence="2 3" key="1">
    <citation type="submission" date="2016-10" db="EMBL/GenBank/DDBJ databases">
        <authorList>
            <person name="de Groot N.N."/>
        </authorList>
    </citation>
    <scope>NUCLEOTIDE SEQUENCE [LARGE SCALE GENOMIC DNA]</scope>
    <source>
        <strain evidence="2 3">DSM 6793</strain>
    </source>
</reference>
<proteinExistence type="predicted"/>
<dbReference type="STRING" id="927664.SAMN05421780_101113"/>
<dbReference type="Proteomes" id="UP000199514">
    <property type="component" value="Unassembled WGS sequence"/>
</dbReference>
<keyword evidence="3" id="KW-1185">Reference proteome</keyword>
<protein>
    <recommendedName>
        <fullName evidence="4">Beta-lactamase-inhibitor-like, PepSY-like</fullName>
    </recommendedName>
</protein>
<gene>
    <name evidence="2" type="ORF">SAMN05421780_101113</name>
</gene>
<feature type="chain" id="PRO_5011778431" description="Beta-lactamase-inhibitor-like, PepSY-like" evidence="1">
    <location>
        <begin position="20"/>
        <end position="168"/>
    </location>
</feature>
<organism evidence="2 3">
    <name type="scientific">Flexibacter flexilis DSM 6793</name>
    <dbReference type="NCBI Taxonomy" id="927664"/>
    <lineage>
        <taxon>Bacteria</taxon>
        <taxon>Pseudomonadati</taxon>
        <taxon>Bacteroidota</taxon>
        <taxon>Cytophagia</taxon>
        <taxon>Cytophagales</taxon>
        <taxon>Flexibacteraceae</taxon>
        <taxon>Flexibacter</taxon>
    </lineage>
</organism>
<evidence type="ECO:0000313" key="3">
    <source>
        <dbReference type="Proteomes" id="UP000199514"/>
    </source>
</evidence>
<name>A0A1I1DC89_9BACT</name>